<evidence type="ECO:0000256" key="12">
    <source>
        <dbReference type="SAM" id="MobiDB-lite"/>
    </source>
</evidence>
<keyword evidence="8 10" id="KW-0346">Stress response</keyword>
<evidence type="ECO:0000259" key="15">
    <source>
        <dbReference type="PROSITE" id="PS51195"/>
    </source>
</evidence>
<evidence type="ECO:0000256" key="5">
    <source>
        <dbReference type="ARBA" id="ARBA00022806"/>
    </source>
</evidence>
<keyword evidence="2 10" id="KW-0963">Cytoplasm</keyword>
<dbReference type="GO" id="GO:0005840">
    <property type="term" value="C:ribosome"/>
    <property type="evidence" value="ECO:0007669"/>
    <property type="project" value="TreeGrafter"/>
</dbReference>
<dbReference type="InterPro" id="IPR014014">
    <property type="entry name" value="RNA_helicase_DEAD_Q_motif"/>
</dbReference>
<reference evidence="16 17" key="1">
    <citation type="submission" date="2020-06" db="EMBL/GenBank/DDBJ databases">
        <title>Whole-genome sequence of Allochromatium humboldtianum DSM 21881, type strain.</title>
        <authorList>
            <person name="Kyndt J.A."/>
            <person name="Meyer T.E."/>
        </authorList>
    </citation>
    <scope>NUCLEOTIDE SEQUENCE [LARGE SCALE GENOMIC DNA]</scope>
    <source>
        <strain evidence="16 17">DSM 21881</strain>
    </source>
</reference>
<dbReference type="CDD" id="cd12499">
    <property type="entry name" value="RRM_EcCsdA_like"/>
    <property type="match status" value="1"/>
</dbReference>
<comment type="caution">
    <text evidence="16">The sequence shown here is derived from an EMBL/GenBank/DDBJ whole genome shotgun (WGS) entry which is preliminary data.</text>
</comment>
<evidence type="ECO:0000256" key="3">
    <source>
        <dbReference type="ARBA" id="ARBA00022741"/>
    </source>
</evidence>
<evidence type="ECO:0000256" key="7">
    <source>
        <dbReference type="ARBA" id="ARBA00022884"/>
    </source>
</evidence>
<evidence type="ECO:0000313" key="17">
    <source>
        <dbReference type="Proteomes" id="UP000592294"/>
    </source>
</evidence>
<keyword evidence="3 10" id="KW-0547">Nucleotide-binding</keyword>
<dbReference type="RefSeq" id="WP_176976245.1">
    <property type="nucleotide sequence ID" value="NZ_JABZEO010000005.1"/>
</dbReference>
<evidence type="ECO:0000256" key="6">
    <source>
        <dbReference type="ARBA" id="ARBA00022840"/>
    </source>
</evidence>
<dbReference type="SMART" id="SM00490">
    <property type="entry name" value="HELICc"/>
    <property type="match status" value="1"/>
</dbReference>
<dbReference type="PANTHER" id="PTHR47963">
    <property type="entry name" value="DEAD-BOX ATP-DEPENDENT RNA HELICASE 47, MITOCHONDRIAL"/>
    <property type="match status" value="1"/>
</dbReference>
<evidence type="ECO:0000256" key="4">
    <source>
        <dbReference type="ARBA" id="ARBA00022801"/>
    </source>
</evidence>
<evidence type="ECO:0000256" key="2">
    <source>
        <dbReference type="ARBA" id="ARBA00022490"/>
    </source>
</evidence>
<feature type="domain" description="Helicase C-terminal" evidence="14">
    <location>
        <begin position="235"/>
        <end position="382"/>
    </location>
</feature>
<dbReference type="HAMAP" id="MF_00964">
    <property type="entry name" value="DEAD_helicase_DeaD"/>
    <property type="match status" value="1"/>
</dbReference>
<dbReference type="InterPro" id="IPR014001">
    <property type="entry name" value="Helicase_ATP-bd"/>
</dbReference>
<evidence type="ECO:0000256" key="11">
    <source>
        <dbReference type="PROSITE-ProRule" id="PRU00552"/>
    </source>
</evidence>
<feature type="compositionally biased region" description="Basic and acidic residues" evidence="12">
    <location>
        <begin position="438"/>
        <end position="516"/>
    </location>
</feature>
<evidence type="ECO:0000256" key="10">
    <source>
        <dbReference type="HAMAP-Rule" id="MF_00964"/>
    </source>
</evidence>
<feature type="compositionally biased region" description="Basic and acidic residues" evidence="12">
    <location>
        <begin position="605"/>
        <end position="625"/>
    </location>
</feature>
<keyword evidence="5 10" id="KW-0347">Helicase</keyword>
<dbReference type="CDD" id="cd18787">
    <property type="entry name" value="SF2_C_DEAD"/>
    <property type="match status" value="1"/>
</dbReference>
<dbReference type="SMART" id="SM00487">
    <property type="entry name" value="DEXDc"/>
    <property type="match status" value="1"/>
</dbReference>
<dbReference type="GO" id="GO:0070417">
    <property type="term" value="P:cellular response to cold"/>
    <property type="evidence" value="ECO:0007669"/>
    <property type="project" value="InterPro"/>
</dbReference>
<dbReference type="EMBL" id="JABZEO010000005">
    <property type="protein sequence ID" value="NVZ09490.1"/>
    <property type="molecule type" value="Genomic_DNA"/>
</dbReference>
<keyword evidence="4 10" id="KW-0378">Hydrolase</keyword>
<proteinExistence type="inferred from homology"/>
<evidence type="ECO:0000256" key="9">
    <source>
        <dbReference type="ARBA" id="ARBA00047984"/>
    </source>
</evidence>
<dbReference type="FunFam" id="3.40.50.300:FF:000108">
    <property type="entry name" value="ATP-dependent RNA helicase RhlE"/>
    <property type="match status" value="1"/>
</dbReference>
<dbReference type="GO" id="GO:0000027">
    <property type="term" value="P:ribosomal large subunit assembly"/>
    <property type="evidence" value="ECO:0007669"/>
    <property type="project" value="UniProtKB-UniRule"/>
</dbReference>
<dbReference type="Proteomes" id="UP000592294">
    <property type="component" value="Unassembled WGS sequence"/>
</dbReference>
<dbReference type="EC" id="3.6.4.13" evidence="10"/>
<dbReference type="GO" id="GO:0033592">
    <property type="term" value="F:RNA strand annealing activity"/>
    <property type="evidence" value="ECO:0007669"/>
    <property type="project" value="TreeGrafter"/>
</dbReference>
<dbReference type="InterPro" id="IPR050547">
    <property type="entry name" value="DEAD_box_RNA_helicases"/>
</dbReference>
<dbReference type="Pfam" id="PF00271">
    <property type="entry name" value="Helicase_C"/>
    <property type="match status" value="1"/>
</dbReference>
<keyword evidence="7 10" id="KW-0694">RNA-binding</keyword>
<comment type="function">
    <text evidence="10">DEAD-box RNA helicase involved in various cellular processes at low temperature, including ribosome biogenesis, mRNA degradation and translation initiation.</text>
</comment>
<dbReference type="InterPro" id="IPR057325">
    <property type="entry name" value="DeaD_dimer"/>
</dbReference>
<evidence type="ECO:0000259" key="14">
    <source>
        <dbReference type="PROSITE" id="PS51194"/>
    </source>
</evidence>
<dbReference type="InterPro" id="IPR034415">
    <property type="entry name" value="CsdA_RRM"/>
</dbReference>
<dbReference type="Gene3D" id="3.40.50.300">
    <property type="entry name" value="P-loop containing nucleotide triphosphate hydrolases"/>
    <property type="match status" value="2"/>
</dbReference>
<dbReference type="GO" id="GO:0016787">
    <property type="term" value="F:hydrolase activity"/>
    <property type="evidence" value="ECO:0007669"/>
    <property type="project" value="UniProtKB-KW"/>
</dbReference>
<feature type="short sequence motif" description="Q motif" evidence="11">
    <location>
        <begin position="9"/>
        <end position="37"/>
    </location>
</feature>
<dbReference type="FunFam" id="3.30.70.330:FF:000068">
    <property type="entry name" value="ATP-dependent RNA helicase DeaD"/>
    <property type="match status" value="1"/>
</dbReference>
<keyword evidence="17" id="KW-1185">Reference proteome</keyword>
<comment type="catalytic activity">
    <reaction evidence="9 10">
        <text>ATP + H2O = ADP + phosphate + H(+)</text>
        <dbReference type="Rhea" id="RHEA:13065"/>
        <dbReference type="ChEBI" id="CHEBI:15377"/>
        <dbReference type="ChEBI" id="CHEBI:15378"/>
        <dbReference type="ChEBI" id="CHEBI:30616"/>
        <dbReference type="ChEBI" id="CHEBI:43474"/>
        <dbReference type="ChEBI" id="CHEBI:456216"/>
        <dbReference type="EC" id="3.6.4.13"/>
    </reaction>
</comment>
<dbReference type="PROSITE" id="PS00039">
    <property type="entry name" value="DEAD_ATP_HELICASE"/>
    <property type="match status" value="1"/>
</dbReference>
<gene>
    <name evidence="10" type="primary">deaD</name>
    <name evidence="10" type="synonym">csdA</name>
    <name evidence="16" type="ORF">HW932_09460</name>
</gene>
<dbReference type="InterPro" id="IPR028618">
    <property type="entry name" value="DEAD_helicase_DeaD"/>
</dbReference>
<feature type="domain" description="DEAD-box RNA helicase Q" evidence="15">
    <location>
        <begin position="9"/>
        <end position="37"/>
    </location>
</feature>
<comment type="subcellular location">
    <subcellularLocation>
        <location evidence="1 10">Cytoplasm</location>
    </subcellularLocation>
</comment>
<dbReference type="InterPro" id="IPR012677">
    <property type="entry name" value="Nucleotide-bd_a/b_plait_sf"/>
</dbReference>
<dbReference type="InterPro" id="IPR001650">
    <property type="entry name" value="Helicase_C-like"/>
</dbReference>
<dbReference type="GO" id="GO:0006401">
    <property type="term" value="P:RNA catabolic process"/>
    <property type="evidence" value="ECO:0007669"/>
    <property type="project" value="UniProtKB-UniRule"/>
</dbReference>
<feature type="region of interest" description="Disordered" evidence="12">
    <location>
        <begin position="438"/>
        <end position="518"/>
    </location>
</feature>
<sequence>MDTPDETSVGFDALGLSPVIAQAVQNLGYESPTAIQSQCIPHLLAGRDLLGQAQTGTGKTAAFALPMLSRLDPDLRKPQVLVLTPTRELALQVAEAFQRYATDLKGFNVLPIYGGQGYGLQLSQLKRNPQVIVGTPGRVMDHIRRGTLALDAIRALVLDEADEMLNMGFAEDIDWIFDQAPAERQVALFSATMPPAIRRVAQTRLVDPVEVKIAANSETVDTIEQHHCIVTRFHKLDALTRIMELEPFDGLLIFVRTKNATTELADKLKAHGFAAEPLNGDMNQEMRERTVERLKQGQLDVLVATDVAARGLDVERISHVVNYDIPTDPSAYVHRIGRTGRAGRAGRAILLVEPRERGLLKSIERVIRRPIPSMEPPSAAALSESRIDRFVDEIRKAQSEQDLDFFYRLLARISQEQEIEMLDIAAALAYLNQRERPLNVKEDPPRPPKRFDERGERGRGRDGDRRQGGWEDRPPRRERFEERDGNRDERRPRFDRAERSERPERPERGQPRRDDADLTSYRIEVGHQHGVSPREIVGAIANESGLEGRYIGRIDIRDDHSVVDLPKGMPNEVFQHLKRVYVRGQALRITPADESAGAGRGGAWEGRRDSGRDRSGPPREREARPPRAGGDFQRRDRDGYAPRRPSSGKSNDGGKRGPGSGRKFRD</sequence>
<name>A0A850REV3_9GAMM</name>
<dbReference type="GO" id="GO:0003724">
    <property type="term" value="F:RNA helicase activity"/>
    <property type="evidence" value="ECO:0007669"/>
    <property type="project" value="UniProtKB-UniRule"/>
</dbReference>
<dbReference type="InterPro" id="IPR044742">
    <property type="entry name" value="DEAD/DEAH_RhlB"/>
</dbReference>
<evidence type="ECO:0000313" key="16">
    <source>
        <dbReference type="EMBL" id="NVZ09490.1"/>
    </source>
</evidence>
<dbReference type="GO" id="GO:0005829">
    <property type="term" value="C:cytosol"/>
    <property type="evidence" value="ECO:0007669"/>
    <property type="project" value="TreeGrafter"/>
</dbReference>
<dbReference type="InterPro" id="IPR027417">
    <property type="entry name" value="P-loop_NTPase"/>
</dbReference>
<evidence type="ECO:0000256" key="1">
    <source>
        <dbReference type="ARBA" id="ARBA00004496"/>
    </source>
</evidence>
<feature type="region of interest" description="Disordered" evidence="12">
    <location>
        <begin position="592"/>
        <end position="666"/>
    </location>
</feature>
<organism evidence="16 17">
    <name type="scientific">Allochromatium humboldtianum</name>
    <dbReference type="NCBI Taxonomy" id="504901"/>
    <lineage>
        <taxon>Bacteria</taxon>
        <taxon>Pseudomonadati</taxon>
        <taxon>Pseudomonadota</taxon>
        <taxon>Gammaproteobacteria</taxon>
        <taxon>Chromatiales</taxon>
        <taxon>Chromatiaceae</taxon>
        <taxon>Allochromatium</taxon>
    </lineage>
</organism>
<evidence type="ECO:0000259" key="13">
    <source>
        <dbReference type="PROSITE" id="PS51192"/>
    </source>
</evidence>
<dbReference type="Gene3D" id="3.30.70.330">
    <property type="match status" value="1"/>
</dbReference>
<protein>
    <recommendedName>
        <fullName evidence="10">ATP-dependent RNA helicase DeaD</fullName>
        <ecNumber evidence="10">3.6.4.13</ecNumber>
    </recommendedName>
    <alternativeName>
        <fullName evidence="10">Cold-shock DEAD box protein A</fullName>
    </alternativeName>
</protein>
<dbReference type="PROSITE" id="PS51192">
    <property type="entry name" value="HELICASE_ATP_BIND_1"/>
    <property type="match status" value="1"/>
</dbReference>
<dbReference type="InterPro" id="IPR005580">
    <property type="entry name" value="DbpA/CsdA_RNA-bd_dom"/>
</dbReference>
<dbReference type="Pfam" id="PF00270">
    <property type="entry name" value="DEAD"/>
    <property type="match status" value="1"/>
</dbReference>
<evidence type="ECO:0000256" key="8">
    <source>
        <dbReference type="ARBA" id="ARBA00023016"/>
    </source>
</evidence>
<keyword evidence="6 10" id="KW-0067">ATP-binding</keyword>
<dbReference type="PROSITE" id="PS51194">
    <property type="entry name" value="HELICASE_CTER"/>
    <property type="match status" value="1"/>
</dbReference>
<dbReference type="InterPro" id="IPR000629">
    <property type="entry name" value="RNA-helicase_DEAD-box_CS"/>
</dbReference>
<accession>A0A850REV3</accession>
<dbReference type="InterPro" id="IPR011545">
    <property type="entry name" value="DEAD/DEAH_box_helicase_dom"/>
</dbReference>
<dbReference type="Pfam" id="PF03880">
    <property type="entry name" value="DbpA"/>
    <property type="match status" value="1"/>
</dbReference>
<dbReference type="GO" id="GO:0005524">
    <property type="term" value="F:ATP binding"/>
    <property type="evidence" value="ECO:0007669"/>
    <property type="project" value="UniProtKB-UniRule"/>
</dbReference>
<dbReference type="AlphaFoldDB" id="A0A850REV3"/>
<dbReference type="PROSITE" id="PS51195">
    <property type="entry name" value="Q_MOTIF"/>
    <property type="match status" value="1"/>
</dbReference>
<dbReference type="CDD" id="cd00268">
    <property type="entry name" value="DEADc"/>
    <property type="match status" value="1"/>
</dbReference>
<dbReference type="Pfam" id="PF25399">
    <property type="entry name" value="DeaD_dimer"/>
    <property type="match status" value="1"/>
</dbReference>
<comment type="similarity">
    <text evidence="10">Belongs to the DEAD box helicase family. DeaD/CsdA subfamily.</text>
</comment>
<dbReference type="PANTHER" id="PTHR47963:SF8">
    <property type="entry name" value="ATP-DEPENDENT RNA HELICASE DEAD"/>
    <property type="match status" value="1"/>
</dbReference>
<feature type="compositionally biased region" description="Basic and acidic residues" evidence="12">
    <location>
        <begin position="632"/>
        <end position="641"/>
    </location>
</feature>
<feature type="domain" description="Helicase ATP-binding" evidence="13">
    <location>
        <begin position="40"/>
        <end position="211"/>
    </location>
</feature>
<dbReference type="SUPFAM" id="SSF52540">
    <property type="entry name" value="P-loop containing nucleoside triphosphate hydrolases"/>
    <property type="match status" value="1"/>
</dbReference>